<dbReference type="Pfam" id="PF08463">
    <property type="entry name" value="EcoEI_R_C"/>
    <property type="match status" value="1"/>
</dbReference>
<evidence type="ECO:0000259" key="1">
    <source>
        <dbReference type="Pfam" id="PF00271"/>
    </source>
</evidence>
<name>X0YIN7_9ZZZZ</name>
<dbReference type="Gene3D" id="3.40.50.300">
    <property type="entry name" value="P-loop containing nucleotide triphosphate hydrolases"/>
    <property type="match status" value="1"/>
</dbReference>
<dbReference type="GO" id="GO:0006304">
    <property type="term" value="P:DNA modification"/>
    <property type="evidence" value="ECO:0007669"/>
    <property type="project" value="InterPro"/>
</dbReference>
<dbReference type="InterPro" id="IPR001650">
    <property type="entry name" value="Helicase_C-like"/>
</dbReference>
<organism evidence="3">
    <name type="scientific">marine sediment metagenome</name>
    <dbReference type="NCBI Taxonomy" id="412755"/>
    <lineage>
        <taxon>unclassified sequences</taxon>
        <taxon>metagenomes</taxon>
        <taxon>ecological metagenomes</taxon>
    </lineage>
</organism>
<feature type="domain" description="Helicase C-terminal" evidence="1">
    <location>
        <begin position="39"/>
        <end position="144"/>
    </location>
</feature>
<feature type="non-terminal residue" evidence="3">
    <location>
        <position position="1"/>
    </location>
</feature>
<accession>X0YIN7</accession>
<protein>
    <recommendedName>
        <fullName evidence="4">Helicase C-terminal domain-containing protein</fullName>
    </recommendedName>
</protein>
<evidence type="ECO:0008006" key="4">
    <source>
        <dbReference type="Google" id="ProtNLM"/>
    </source>
</evidence>
<feature type="non-terminal residue" evidence="3">
    <location>
        <position position="472"/>
    </location>
</feature>
<dbReference type="GO" id="GO:0005829">
    <property type="term" value="C:cytosol"/>
    <property type="evidence" value="ECO:0007669"/>
    <property type="project" value="TreeGrafter"/>
</dbReference>
<sequence>QLDEDLEYNENQLDRDVVALDQIRTVIRTFRDKLFTEIFPGRTEVPKTLIFAKDDSHAEDIVKIVREEFAKGNDFAQKITYKTTGKKPEDLIAEFRNSYNPRIAVTVDMIATGTDIKPLEVVLFMRSVKSRGYFDQMKGRGVRVINDDDLQSVTPDAKTKDHYIIVDAVGVCERDKSDSKPMDRKKSVSFEKLLQAVSLGNTEPDVISSIAVRIARINKNLTEEDSSKIKKLTHGKSLGGLTSDLVNAINPDKHVELACAKLSEAGREAKPTEEDIKQAATNLKKNAVKPLYNPELRNLLIEIKKKNEQTIDHVSQDQVIEAGFSAEALEKAKGMIESFKKFIEENKDEITALQILYSRPYKSRLRFEDIKELANTINKPPHHWTEDNLWAAYAALEKSKVRGAGGARIMTDLVSLIRYALSQENELVPFPEKVDANFKAWLAQQGKKFTEEQIHWLEMIRDHIAGNLSIET</sequence>
<dbReference type="InterPro" id="IPR050742">
    <property type="entry name" value="Helicase_Restrict-Modif_Enz"/>
</dbReference>
<dbReference type="Pfam" id="PF00271">
    <property type="entry name" value="Helicase_C"/>
    <property type="match status" value="1"/>
</dbReference>
<dbReference type="AlphaFoldDB" id="X0YIN7"/>
<dbReference type="GO" id="GO:0003824">
    <property type="term" value="F:catalytic activity"/>
    <property type="evidence" value="ECO:0007669"/>
    <property type="project" value="InterPro"/>
</dbReference>
<dbReference type="GO" id="GO:0003677">
    <property type="term" value="F:DNA binding"/>
    <property type="evidence" value="ECO:0007669"/>
    <property type="project" value="InterPro"/>
</dbReference>
<dbReference type="InterPro" id="IPR027417">
    <property type="entry name" value="P-loop_NTPase"/>
</dbReference>
<reference evidence="3" key="1">
    <citation type="journal article" date="2014" name="Front. Microbiol.">
        <title>High frequency of phylogenetically diverse reductive dehalogenase-homologous genes in deep subseafloor sedimentary metagenomes.</title>
        <authorList>
            <person name="Kawai M."/>
            <person name="Futagami T."/>
            <person name="Toyoda A."/>
            <person name="Takaki Y."/>
            <person name="Nishi S."/>
            <person name="Hori S."/>
            <person name="Arai W."/>
            <person name="Tsubouchi T."/>
            <person name="Morono Y."/>
            <person name="Uchiyama I."/>
            <person name="Ito T."/>
            <person name="Fujiyama A."/>
            <person name="Inagaki F."/>
            <person name="Takami H."/>
        </authorList>
    </citation>
    <scope>NUCLEOTIDE SEQUENCE</scope>
    <source>
        <strain evidence="3">Expedition CK06-06</strain>
    </source>
</reference>
<proteinExistence type="predicted"/>
<dbReference type="EMBL" id="BART01007299">
    <property type="protein sequence ID" value="GAG55919.1"/>
    <property type="molecule type" value="Genomic_DNA"/>
</dbReference>
<dbReference type="PANTHER" id="PTHR47396:SF1">
    <property type="entry name" value="ATP-DEPENDENT HELICASE IRC3-RELATED"/>
    <property type="match status" value="1"/>
</dbReference>
<dbReference type="SUPFAM" id="SSF52540">
    <property type="entry name" value="P-loop containing nucleoside triphosphate hydrolases"/>
    <property type="match status" value="1"/>
</dbReference>
<evidence type="ECO:0000259" key="2">
    <source>
        <dbReference type="Pfam" id="PF08463"/>
    </source>
</evidence>
<dbReference type="PANTHER" id="PTHR47396">
    <property type="entry name" value="TYPE I RESTRICTION ENZYME ECOKI R PROTEIN"/>
    <property type="match status" value="1"/>
</dbReference>
<comment type="caution">
    <text evidence="3">The sequence shown here is derived from an EMBL/GenBank/DDBJ whole genome shotgun (WGS) entry which is preliminary data.</text>
</comment>
<evidence type="ECO:0000313" key="3">
    <source>
        <dbReference type="EMBL" id="GAG55919.1"/>
    </source>
</evidence>
<dbReference type="InterPro" id="IPR013670">
    <property type="entry name" value="EcoEI_R_C_dom"/>
</dbReference>
<gene>
    <name evidence="3" type="ORF">S01H4_16635</name>
</gene>
<feature type="domain" description="EcoEI R protein C-terminal" evidence="2">
    <location>
        <begin position="336"/>
        <end position="471"/>
    </location>
</feature>